<accession>A0A0C9WWF0</accession>
<evidence type="ECO:0000313" key="1">
    <source>
        <dbReference type="EMBL" id="KIJ89611.1"/>
    </source>
</evidence>
<dbReference type="Proteomes" id="UP000054477">
    <property type="component" value="Unassembled WGS sequence"/>
</dbReference>
<dbReference type="AlphaFoldDB" id="A0A0C9WWF0"/>
<dbReference type="HOGENOM" id="CLU_1938492_0_0_1"/>
<organism evidence="1 2">
    <name type="scientific">Laccaria amethystina LaAM-08-1</name>
    <dbReference type="NCBI Taxonomy" id="1095629"/>
    <lineage>
        <taxon>Eukaryota</taxon>
        <taxon>Fungi</taxon>
        <taxon>Dikarya</taxon>
        <taxon>Basidiomycota</taxon>
        <taxon>Agaricomycotina</taxon>
        <taxon>Agaricomycetes</taxon>
        <taxon>Agaricomycetidae</taxon>
        <taxon>Agaricales</taxon>
        <taxon>Agaricineae</taxon>
        <taxon>Hydnangiaceae</taxon>
        <taxon>Laccaria</taxon>
    </lineage>
</organism>
<proteinExistence type="predicted"/>
<reference evidence="2" key="2">
    <citation type="submission" date="2015-01" db="EMBL/GenBank/DDBJ databases">
        <title>Evolutionary Origins and Diversification of the Mycorrhizal Mutualists.</title>
        <authorList>
            <consortium name="DOE Joint Genome Institute"/>
            <consortium name="Mycorrhizal Genomics Consortium"/>
            <person name="Kohler A."/>
            <person name="Kuo A."/>
            <person name="Nagy L.G."/>
            <person name="Floudas D."/>
            <person name="Copeland A."/>
            <person name="Barry K.W."/>
            <person name="Cichocki N."/>
            <person name="Veneault-Fourrey C."/>
            <person name="LaButti K."/>
            <person name="Lindquist E.A."/>
            <person name="Lipzen A."/>
            <person name="Lundell T."/>
            <person name="Morin E."/>
            <person name="Murat C."/>
            <person name="Riley R."/>
            <person name="Ohm R."/>
            <person name="Sun H."/>
            <person name="Tunlid A."/>
            <person name="Henrissat B."/>
            <person name="Grigoriev I.V."/>
            <person name="Hibbett D.S."/>
            <person name="Martin F."/>
        </authorList>
    </citation>
    <scope>NUCLEOTIDE SEQUENCE [LARGE SCALE GENOMIC DNA]</scope>
    <source>
        <strain evidence="2">LaAM-08-1</strain>
    </source>
</reference>
<name>A0A0C9WWF0_9AGAR</name>
<evidence type="ECO:0000313" key="2">
    <source>
        <dbReference type="Proteomes" id="UP000054477"/>
    </source>
</evidence>
<keyword evidence="2" id="KW-1185">Reference proteome</keyword>
<sequence length="130" mass="14301">MLLQSTQRACYCALYLSCTEHTVEHDQSAGSTLADPGTSCCSHAVPRRLLLDPDWITGLSLALKNIGVNYLVDQKFWPQMHIIGAGDSEKGQYEPDNHHAINFVAVLTKKNYLVYPDGAPQPQPLPGHVT</sequence>
<protein>
    <submittedName>
        <fullName evidence="1">Uncharacterized protein</fullName>
    </submittedName>
</protein>
<gene>
    <name evidence="1" type="ORF">K443DRAFT_15945</name>
</gene>
<reference evidence="1 2" key="1">
    <citation type="submission" date="2014-04" db="EMBL/GenBank/DDBJ databases">
        <authorList>
            <consortium name="DOE Joint Genome Institute"/>
            <person name="Kuo A."/>
            <person name="Kohler A."/>
            <person name="Nagy L.G."/>
            <person name="Floudas D."/>
            <person name="Copeland A."/>
            <person name="Barry K.W."/>
            <person name="Cichocki N."/>
            <person name="Veneault-Fourrey C."/>
            <person name="LaButti K."/>
            <person name="Lindquist E.A."/>
            <person name="Lipzen A."/>
            <person name="Lundell T."/>
            <person name="Morin E."/>
            <person name="Murat C."/>
            <person name="Sun H."/>
            <person name="Tunlid A."/>
            <person name="Henrissat B."/>
            <person name="Grigoriev I.V."/>
            <person name="Hibbett D.S."/>
            <person name="Martin F."/>
            <person name="Nordberg H.P."/>
            <person name="Cantor M.N."/>
            <person name="Hua S.X."/>
        </authorList>
    </citation>
    <scope>NUCLEOTIDE SEQUENCE [LARGE SCALE GENOMIC DNA]</scope>
    <source>
        <strain evidence="1 2">LaAM-08-1</strain>
    </source>
</reference>
<dbReference type="EMBL" id="KN839570">
    <property type="protein sequence ID" value="KIJ89611.1"/>
    <property type="molecule type" value="Genomic_DNA"/>
</dbReference>